<dbReference type="Gene3D" id="2.20.110.10">
    <property type="entry name" value="Histone H3 K4-specific methyltransferase SET7/9 N-terminal domain"/>
    <property type="match status" value="1"/>
</dbReference>
<evidence type="ECO:0000313" key="2">
    <source>
        <dbReference type="EMBL" id="EJF52335.1"/>
    </source>
</evidence>
<dbReference type="PANTHER" id="PTHR33706:SF1">
    <property type="entry name" value="TPR REPEAT PROTEIN"/>
    <property type="match status" value="1"/>
</dbReference>
<accession>J1I0Y8</accession>
<dbReference type="Proteomes" id="UP000005113">
    <property type="component" value="Unassembled WGS sequence"/>
</dbReference>
<dbReference type="SUPFAM" id="SSF82185">
    <property type="entry name" value="Histone H3 K4-specific methyltransferase SET7/9 N-terminal domain"/>
    <property type="match status" value="2"/>
</dbReference>
<protein>
    <recommendedName>
        <fullName evidence="4">MORN repeat protein</fullName>
    </recommendedName>
</protein>
<evidence type="ECO:0008006" key="4">
    <source>
        <dbReference type="Google" id="ProtNLM"/>
    </source>
</evidence>
<dbReference type="Gene3D" id="3.90.930.1">
    <property type="match status" value="1"/>
</dbReference>
<dbReference type="HOGENOM" id="CLU_425063_0_0_10"/>
<sequence length="644" mass="74554">MAKQPNRPANLPEEAKWVPNKSRWEAGATNENGNTVGPWKIWRKNGQLWMEMEYDEQGNHINDYRRYHPDGSISQEGSYKNGKLDGWLAFYRQRSGNSKEPFPREVYYNQIVKVLQRYVNGQALGKRYLLKNGQEVTNYLSHKPASVPKEACWNQSDYEWELGPYDKQGKKHGLWKWWRPDASLVCEANYDHGVLHGSLKRYHNDGKVSRAGEYAQGKAQGLHHFYRNKSYSQERFMNQVDQRVDRYEIHYKTNGQEDHREYFLADGTACSSKGFALLTVALDDLLTPGPNGFFPSRYQEMLGRIYPQLLAKDQSAALAKMKANFEQLWGMPLPEDLGQLYALWSAIGQRELFDSLLLALPKNQVLLDQQAAGQNLFEAALLSMQQEYPYDHIIDWFTGGICLDQPQQQQNGRYRYGYYSYLYQLYGSGQDQGRIYCYEHNNNGLWGSQISSAMAPNLSAWLFGLSAFSFYHEYELLSQEQFISLYDGPLKQNFAPKYYFMNHLRMGNRYVNESDFKYHPKQNALVQQYNKSRWIIELFRAEGDPSSIAYNLFSNEPYKSPERATDILSSVPEALHHLWSAFWLEGQAAKLTEYIALCKQSPALILQAAAQLAEELNAGRKRLGFIIDLPKVKAEFNRYAAQYV</sequence>
<reference evidence="3" key="1">
    <citation type="journal article" date="2012" name="Stand. Genomic Sci.">
        <title>Permanent draft genome sequence of the gliding predator Saprospira grandis strain Sa g1 (= HR1).</title>
        <authorList>
            <person name="Mavromatis K."/>
            <person name="Chertkov O."/>
            <person name="Lapidus A."/>
            <person name="Nolan M."/>
            <person name="Lucas S."/>
            <person name="Tice H."/>
            <person name="Del Rio T.G."/>
            <person name="Cheng J.F."/>
            <person name="Han C."/>
            <person name="Tapia R."/>
            <person name="Bruce D."/>
            <person name="Goodwin L.A."/>
            <person name="Pitluck S."/>
            <person name="Huntemann M."/>
            <person name="Liolios K."/>
            <person name="Pagani I."/>
            <person name="Ivanova N."/>
            <person name="Mikhailova N."/>
            <person name="Pati A."/>
            <person name="Chen A."/>
            <person name="Palaniappan K."/>
            <person name="Land M."/>
            <person name="Brambilla E.M."/>
            <person name="Rohde M."/>
            <person name="Spring S."/>
            <person name="Goker M."/>
            <person name="Detter J.C."/>
            <person name="Bristow J."/>
            <person name="Eisen J.A."/>
            <person name="Markowitz V."/>
            <person name="Hugenholtz P."/>
            <person name="Kyrpides N.C."/>
            <person name="Klenk H.P."/>
            <person name="Woyke T."/>
        </authorList>
    </citation>
    <scope>NUCLEOTIDE SEQUENCE [LARGE SCALE GENOMIC DNA]</scope>
    <source>
        <strain evidence="3">DSM 2844</strain>
    </source>
</reference>
<dbReference type="PANTHER" id="PTHR33706">
    <property type="entry name" value="MORN VARIANT REPEAT PROTEIN"/>
    <property type="match status" value="1"/>
</dbReference>
<dbReference type="RefSeq" id="WP_002657203.1">
    <property type="nucleotide sequence ID" value="NZ_JH719942.1"/>
</dbReference>
<proteinExistence type="predicted"/>
<feature type="region of interest" description="Disordered" evidence="1">
    <location>
        <begin position="1"/>
        <end position="37"/>
    </location>
</feature>
<organism evidence="2 3">
    <name type="scientific">Saprospira grandis DSM 2844</name>
    <dbReference type="NCBI Taxonomy" id="694433"/>
    <lineage>
        <taxon>Bacteria</taxon>
        <taxon>Pseudomonadati</taxon>
        <taxon>Bacteroidota</taxon>
        <taxon>Saprospiria</taxon>
        <taxon>Saprospirales</taxon>
        <taxon>Saprospiraceae</taxon>
        <taxon>Saprospira</taxon>
    </lineage>
</organism>
<name>J1I0Y8_9BACT</name>
<evidence type="ECO:0000313" key="3">
    <source>
        <dbReference type="Proteomes" id="UP000005113"/>
    </source>
</evidence>
<dbReference type="InterPro" id="IPR011652">
    <property type="entry name" value="MORN_2"/>
</dbReference>
<gene>
    <name evidence="2" type="ORF">SapgrDRAFT_0592</name>
</gene>
<dbReference type="Pfam" id="PF07661">
    <property type="entry name" value="MORN_2"/>
    <property type="match status" value="2"/>
</dbReference>
<dbReference type="OrthoDB" id="7342920at2"/>
<dbReference type="AlphaFoldDB" id="J1I0Y8"/>
<dbReference type="EMBL" id="JH719942">
    <property type="protein sequence ID" value="EJF52335.1"/>
    <property type="molecule type" value="Genomic_DNA"/>
</dbReference>
<evidence type="ECO:0000256" key="1">
    <source>
        <dbReference type="SAM" id="MobiDB-lite"/>
    </source>
</evidence>